<keyword evidence="8" id="KW-0282">Flagellum</keyword>
<keyword evidence="3" id="KW-0175">Coiled coil</keyword>
<dbReference type="Pfam" id="PF07195">
    <property type="entry name" value="FliD_C"/>
    <property type="match status" value="1"/>
</dbReference>
<dbReference type="InterPro" id="IPR010809">
    <property type="entry name" value="FliD_C"/>
</dbReference>
<dbReference type="Proteomes" id="UP000822184">
    <property type="component" value="Unassembled WGS sequence"/>
</dbReference>
<dbReference type="InterPro" id="IPR003481">
    <property type="entry name" value="FliD_N"/>
</dbReference>
<gene>
    <name evidence="8" type="ORF">BCD95_001209</name>
</gene>
<feature type="domain" description="Flagellar hook-associated protein 2 C-terminal" evidence="7">
    <location>
        <begin position="244"/>
        <end position="565"/>
    </location>
</feature>
<dbReference type="PANTHER" id="PTHR30288">
    <property type="entry name" value="FLAGELLAR CAP/ASSEMBLY PROTEIN FLID"/>
    <property type="match status" value="1"/>
</dbReference>
<sequence length="577" mass="62792">MSSVTGATSSTNTMRITGMATGLDTDSMVKAMTANIQNKIDKENQDKQIAQWKQDMYRDIIKDVKGLQDYFDPTSSKYILGSNKFNPVNITNSNESIASLSAISTAQAGNYKIDVTQLAKPALLQGSAISAASTTTLESIGVTDGSKLTFNINGKSVTTDAVTSTTTIQNVIDTINNNADIKASGVTASFDDLTKKFVFSTNTSGTTSSLNNVSVSSTTAADIGKLGLSSLTDASGVAASSVNGQNAIFTMSYPDGRQETITNQTSNQFTANGITYNLKSIGSANITVTKNNVDAIVDNLTKFKDDYNNLIDKIQGKLTEKKQFSYKPLTDDQKKDMKDADITSWETKAKQGLLKGDDNLENLLRDLKTSFSDTVFTNFDTSKDIYSQNSADMNLLHVGSFDDNSIGIDTSSDISDLGKIEIKDETKLKNAITNHIEEFTKLFTGKSSAKLDKDPVTGLDKQYVGSEKYYEDGIFTRMDNIIRNYAGDPGVGKDGTSTVKGILNIYANKQYDFSMTGVSSQNTLPDQIYGKVRSITDLTDRLNDEQDRYYKKFSALETAMNNMNSQMNSFKSQMGIS</sequence>
<keyword evidence="5" id="KW-0964">Secreted</keyword>
<dbReference type="GO" id="GO:0005576">
    <property type="term" value="C:extracellular region"/>
    <property type="evidence" value="ECO:0007669"/>
    <property type="project" value="UniProtKB-SubCell"/>
</dbReference>
<dbReference type="AlphaFoldDB" id="A0AAE5LNT4"/>
<evidence type="ECO:0000313" key="9">
    <source>
        <dbReference type="Proteomes" id="UP000822184"/>
    </source>
</evidence>
<name>A0AAE5LNT4_CLOBE</name>
<accession>A0AAE5LNT4</accession>
<keyword evidence="8" id="KW-0966">Cell projection</keyword>
<dbReference type="RefSeq" id="WP_077855517.1">
    <property type="nucleotide sequence ID" value="NZ_JABTDW010000001.1"/>
</dbReference>
<dbReference type="GO" id="GO:0009424">
    <property type="term" value="C:bacterial-type flagellum hook"/>
    <property type="evidence" value="ECO:0007669"/>
    <property type="project" value="UniProtKB-UniRule"/>
</dbReference>
<dbReference type="EMBL" id="JABTDW010000001">
    <property type="protein sequence ID" value="NSB12950.1"/>
    <property type="molecule type" value="Genomic_DNA"/>
</dbReference>
<keyword evidence="4 5" id="KW-0975">Bacterial flagellum</keyword>
<evidence type="ECO:0000256" key="1">
    <source>
        <dbReference type="ARBA" id="ARBA00009764"/>
    </source>
</evidence>
<dbReference type="Pfam" id="PF02465">
    <property type="entry name" value="FliD_N"/>
    <property type="match status" value="1"/>
</dbReference>
<evidence type="ECO:0000256" key="2">
    <source>
        <dbReference type="ARBA" id="ARBA00011255"/>
    </source>
</evidence>
<evidence type="ECO:0000259" key="6">
    <source>
        <dbReference type="Pfam" id="PF02465"/>
    </source>
</evidence>
<evidence type="ECO:0000256" key="4">
    <source>
        <dbReference type="ARBA" id="ARBA00023143"/>
    </source>
</evidence>
<dbReference type="GO" id="GO:0007155">
    <property type="term" value="P:cell adhesion"/>
    <property type="evidence" value="ECO:0007669"/>
    <property type="project" value="InterPro"/>
</dbReference>
<comment type="subunit">
    <text evidence="2 5">Homopentamer.</text>
</comment>
<evidence type="ECO:0000313" key="8">
    <source>
        <dbReference type="EMBL" id="NSB12950.1"/>
    </source>
</evidence>
<organism evidence="8 9">
    <name type="scientific">Clostridium beijerinckii</name>
    <name type="common">Clostridium MP</name>
    <dbReference type="NCBI Taxonomy" id="1520"/>
    <lineage>
        <taxon>Bacteria</taxon>
        <taxon>Bacillati</taxon>
        <taxon>Bacillota</taxon>
        <taxon>Clostridia</taxon>
        <taxon>Eubacteriales</taxon>
        <taxon>Clostridiaceae</taxon>
        <taxon>Clostridium</taxon>
    </lineage>
</organism>
<comment type="similarity">
    <text evidence="1 5">Belongs to the FliD family.</text>
</comment>
<dbReference type="GO" id="GO:0071973">
    <property type="term" value="P:bacterial-type flagellum-dependent cell motility"/>
    <property type="evidence" value="ECO:0007669"/>
    <property type="project" value="TreeGrafter"/>
</dbReference>
<comment type="subcellular location">
    <subcellularLocation>
        <location evidence="5">Secreted</location>
    </subcellularLocation>
    <subcellularLocation>
        <location evidence="5">Bacterial flagellum</location>
    </subcellularLocation>
</comment>
<comment type="caution">
    <text evidence="8">The sequence shown here is derived from an EMBL/GenBank/DDBJ whole genome shotgun (WGS) entry which is preliminary data.</text>
</comment>
<evidence type="ECO:0000256" key="5">
    <source>
        <dbReference type="RuleBase" id="RU362066"/>
    </source>
</evidence>
<comment type="function">
    <text evidence="5">Required for morphogenesis and for the elongation of the flagellar filament by facilitating polymerization of the flagellin monomers at the tip of growing filament. Forms a capping structure, which prevents flagellin subunits (transported through the central channel of the flagellum) from leaking out without polymerization at the distal end.</text>
</comment>
<keyword evidence="8" id="KW-0969">Cilium</keyword>
<evidence type="ECO:0000259" key="7">
    <source>
        <dbReference type="Pfam" id="PF07195"/>
    </source>
</evidence>
<dbReference type="PANTHER" id="PTHR30288:SF0">
    <property type="entry name" value="FLAGELLAR HOOK-ASSOCIATED PROTEIN 2"/>
    <property type="match status" value="1"/>
</dbReference>
<protein>
    <recommendedName>
        <fullName evidence="5">Flagellar hook-associated protein 2</fullName>
        <shortName evidence="5">HAP2</shortName>
    </recommendedName>
    <alternativeName>
        <fullName evidence="5">Flagellar cap protein</fullName>
    </alternativeName>
</protein>
<dbReference type="InterPro" id="IPR040026">
    <property type="entry name" value="FliD"/>
</dbReference>
<proteinExistence type="inferred from homology"/>
<reference evidence="8" key="1">
    <citation type="submission" date="2020-06" db="EMBL/GenBank/DDBJ databases">
        <title>Genomic insights into acetone-butanol-ethanol (ABE) fermentation by sequencing solventogenic clostridia strains.</title>
        <authorList>
            <person name="Brown S."/>
        </authorList>
    </citation>
    <scope>NUCLEOTIDE SEQUENCE</scope>
    <source>
        <strain evidence="8">DJ123</strain>
    </source>
</reference>
<feature type="domain" description="Flagellar hook-associated protein 2 N-terminal" evidence="6">
    <location>
        <begin position="21"/>
        <end position="120"/>
    </location>
</feature>
<evidence type="ECO:0000256" key="3">
    <source>
        <dbReference type="ARBA" id="ARBA00023054"/>
    </source>
</evidence>
<dbReference type="GO" id="GO:0009421">
    <property type="term" value="C:bacterial-type flagellum filament cap"/>
    <property type="evidence" value="ECO:0007669"/>
    <property type="project" value="InterPro"/>
</dbReference>